<accession>A0A6P4JA79</accession>
<dbReference type="RefSeq" id="XP_017037775.2">
    <property type="nucleotide sequence ID" value="XM_017182286.3"/>
</dbReference>
<feature type="region of interest" description="Disordered" evidence="1">
    <location>
        <begin position="137"/>
        <end position="188"/>
    </location>
</feature>
<feature type="chain" id="PRO_5046572598" evidence="3">
    <location>
        <begin position="25"/>
        <end position="344"/>
    </location>
</feature>
<dbReference type="Proteomes" id="UP001652661">
    <property type="component" value="Chromosome 3R"/>
</dbReference>
<evidence type="ECO:0000256" key="1">
    <source>
        <dbReference type="SAM" id="MobiDB-lite"/>
    </source>
</evidence>
<dbReference type="AlphaFoldDB" id="A0A6P4JA79"/>
<reference evidence="5" key="1">
    <citation type="submission" date="2025-08" db="UniProtKB">
        <authorList>
            <consortium name="RefSeq"/>
        </authorList>
    </citation>
    <scope>IDENTIFICATION</scope>
    <source>
        <strain evidence="5">14028-0561.14</strain>
        <tissue evidence="5">Whole fly</tissue>
    </source>
</reference>
<organism evidence="4 5">
    <name type="scientific">Drosophila kikkawai</name>
    <name type="common">Fruit fly</name>
    <dbReference type="NCBI Taxonomy" id="30033"/>
    <lineage>
        <taxon>Eukaryota</taxon>
        <taxon>Metazoa</taxon>
        <taxon>Ecdysozoa</taxon>
        <taxon>Arthropoda</taxon>
        <taxon>Hexapoda</taxon>
        <taxon>Insecta</taxon>
        <taxon>Pterygota</taxon>
        <taxon>Neoptera</taxon>
        <taxon>Endopterygota</taxon>
        <taxon>Diptera</taxon>
        <taxon>Brachycera</taxon>
        <taxon>Muscomorpha</taxon>
        <taxon>Ephydroidea</taxon>
        <taxon>Drosophilidae</taxon>
        <taxon>Drosophila</taxon>
        <taxon>Sophophora</taxon>
    </lineage>
</organism>
<dbReference type="InterPro" id="IPR012464">
    <property type="entry name" value="DUF1676"/>
</dbReference>
<gene>
    <name evidence="5" type="primary">LOC108085614</name>
</gene>
<evidence type="ECO:0000313" key="5">
    <source>
        <dbReference type="RefSeq" id="XP_017037775.2"/>
    </source>
</evidence>
<sequence>MWSRQVLVLGIYVLVTMKVPRSSGSRFNGGTSAGSQNPQLKLEMNAWQPFTQHNNWLILQATAPSSMQRQHQEIRERQTQPERLPVNYYAYNHRYNESVESPSAGGNYKQVPPTDPASYVLAISQQMRRGQILRQLPPAKEAEPEPEPEPMPQPQPEVREAAATLTHPANGDDGVDGENAHEIDPLETGGELVSPRAIDAYLEPFGRALVKVRDFCDTLRIAINDETDEVVTNKLDATTSETAAPFSVTSKELLVQGRSQRLAAESEGRKLKKLKKKIQKLLLPLLIAYKLKFLTLIPVLIGGLTLLVGTTGLAGFFFALFTAVMSLKSSAGGHASKSLVLKKL</sequence>
<evidence type="ECO:0000256" key="3">
    <source>
        <dbReference type="SAM" id="SignalP"/>
    </source>
</evidence>
<dbReference type="OrthoDB" id="7869432at2759"/>
<keyword evidence="2" id="KW-1133">Transmembrane helix</keyword>
<dbReference type="GeneID" id="108085614"/>
<dbReference type="Pfam" id="PF07898">
    <property type="entry name" value="DUF1676"/>
    <property type="match status" value="1"/>
</dbReference>
<keyword evidence="3" id="KW-0732">Signal</keyword>
<feature type="signal peptide" evidence="3">
    <location>
        <begin position="1"/>
        <end position="24"/>
    </location>
</feature>
<evidence type="ECO:0000313" key="4">
    <source>
        <dbReference type="Proteomes" id="UP001652661"/>
    </source>
</evidence>
<protein>
    <submittedName>
        <fullName evidence="5">Uncharacterized protein</fullName>
    </submittedName>
</protein>
<proteinExistence type="predicted"/>
<feature type="transmembrane region" description="Helical" evidence="2">
    <location>
        <begin position="307"/>
        <end position="327"/>
    </location>
</feature>
<name>A0A6P4JA79_DROKI</name>
<keyword evidence="2" id="KW-0472">Membrane</keyword>
<keyword evidence="2" id="KW-0812">Transmembrane</keyword>
<keyword evidence="4" id="KW-1185">Reference proteome</keyword>
<evidence type="ECO:0000256" key="2">
    <source>
        <dbReference type="SAM" id="Phobius"/>
    </source>
</evidence>